<evidence type="ECO:0000313" key="9">
    <source>
        <dbReference type="EMBL" id="OGK29481.1"/>
    </source>
</evidence>
<dbReference type="InterPro" id="IPR029044">
    <property type="entry name" value="Nucleotide-diphossugar_trans"/>
</dbReference>
<dbReference type="PANTHER" id="PTHR48090:SF1">
    <property type="entry name" value="PROPHAGE BACTOPRENOL GLUCOSYL TRANSFERASE HOMOLOG"/>
    <property type="match status" value="1"/>
</dbReference>
<feature type="transmembrane region" description="Helical" evidence="7">
    <location>
        <begin position="177"/>
        <end position="194"/>
    </location>
</feature>
<dbReference type="AlphaFoldDB" id="A0A1F7HDZ4"/>
<evidence type="ECO:0000256" key="6">
    <source>
        <dbReference type="ARBA" id="ARBA00023136"/>
    </source>
</evidence>
<keyword evidence="5 7" id="KW-1133">Transmembrane helix</keyword>
<gene>
    <name evidence="9" type="ORF">A3D06_00035</name>
</gene>
<protein>
    <recommendedName>
        <fullName evidence="8">Glycosyltransferase 2-like domain-containing protein</fullName>
    </recommendedName>
</protein>
<keyword evidence="2" id="KW-0328">Glycosyltransferase</keyword>
<dbReference type="EMBL" id="MFZS01000001">
    <property type="protein sequence ID" value="OGK29481.1"/>
    <property type="molecule type" value="Genomic_DNA"/>
</dbReference>
<evidence type="ECO:0000256" key="7">
    <source>
        <dbReference type="SAM" id="Phobius"/>
    </source>
</evidence>
<dbReference type="SUPFAM" id="SSF53448">
    <property type="entry name" value="Nucleotide-diphospho-sugar transferases"/>
    <property type="match status" value="1"/>
</dbReference>
<evidence type="ECO:0000313" key="10">
    <source>
        <dbReference type="Proteomes" id="UP000177027"/>
    </source>
</evidence>
<feature type="transmembrane region" description="Helical" evidence="7">
    <location>
        <begin position="262"/>
        <end position="285"/>
    </location>
</feature>
<dbReference type="PANTHER" id="PTHR48090">
    <property type="entry name" value="UNDECAPRENYL-PHOSPHATE 4-DEOXY-4-FORMAMIDO-L-ARABINOSE TRANSFERASE-RELATED"/>
    <property type="match status" value="1"/>
</dbReference>
<comment type="caution">
    <text evidence="9">The sequence shown here is derived from an EMBL/GenBank/DDBJ whole genome shotgun (WGS) entry which is preliminary data.</text>
</comment>
<organism evidence="9 10">
    <name type="scientific">Candidatus Roizmanbacteria bacterium RIFCSPHIGHO2_02_FULL_40_9</name>
    <dbReference type="NCBI Taxonomy" id="1802042"/>
    <lineage>
        <taxon>Bacteria</taxon>
        <taxon>Candidatus Roizmaniibacteriota</taxon>
    </lineage>
</organism>
<dbReference type="GO" id="GO:0016757">
    <property type="term" value="F:glycosyltransferase activity"/>
    <property type="evidence" value="ECO:0007669"/>
    <property type="project" value="UniProtKB-KW"/>
</dbReference>
<dbReference type="GO" id="GO:0005886">
    <property type="term" value="C:plasma membrane"/>
    <property type="evidence" value="ECO:0007669"/>
    <property type="project" value="TreeGrafter"/>
</dbReference>
<feature type="transmembrane region" description="Helical" evidence="7">
    <location>
        <begin position="229"/>
        <end position="250"/>
    </location>
</feature>
<dbReference type="Pfam" id="PF00535">
    <property type="entry name" value="Glycos_transf_2"/>
    <property type="match status" value="1"/>
</dbReference>
<comment type="subcellular location">
    <subcellularLocation>
        <location evidence="1">Membrane</location>
        <topology evidence="1">Multi-pass membrane protein</topology>
    </subcellularLocation>
</comment>
<dbReference type="Gene3D" id="3.90.550.10">
    <property type="entry name" value="Spore Coat Polysaccharide Biosynthesis Protein SpsA, Chain A"/>
    <property type="match status" value="1"/>
</dbReference>
<evidence type="ECO:0000256" key="5">
    <source>
        <dbReference type="ARBA" id="ARBA00022989"/>
    </source>
</evidence>
<evidence type="ECO:0000256" key="4">
    <source>
        <dbReference type="ARBA" id="ARBA00022692"/>
    </source>
</evidence>
<evidence type="ECO:0000259" key="8">
    <source>
        <dbReference type="Pfam" id="PF00535"/>
    </source>
</evidence>
<reference evidence="9 10" key="1">
    <citation type="journal article" date="2016" name="Nat. Commun.">
        <title>Thousands of microbial genomes shed light on interconnected biogeochemical processes in an aquifer system.</title>
        <authorList>
            <person name="Anantharaman K."/>
            <person name="Brown C.T."/>
            <person name="Hug L.A."/>
            <person name="Sharon I."/>
            <person name="Castelle C.J."/>
            <person name="Probst A.J."/>
            <person name="Thomas B.C."/>
            <person name="Singh A."/>
            <person name="Wilkins M.J."/>
            <person name="Karaoz U."/>
            <person name="Brodie E.L."/>
            <person name="Williams K.H."/>
            <person name="Hubbard S.S."/>
            <person name="Banfield J.F."/>
        </authorList>
    </citation>
    <scope>NUCLEOTIDE SEQUENCE [LARGE SCALE GENOMIC DNA]</scope>
</reference>
<keyword evidence="3" id="KW-0808">Transferase</keyword>
<dbReference type="InterPro" id="IPR001173">
    <property type="entry name" value="Glyco_trans_2-like"/>
</dbReference>
<keyword evidence="4 7" id="KW-0812">Transmembrane</keyword>
<accession>A0A1F7HDZ4</accession>
<proteinExistence type="predicted"/>
<dbReference type="InterPro" id="IPR050256">
    <property type="entry name" value="Glycosyltransferase_2"/>
</dbReference>
<feature type="domain" description="Glycosyltransferase 2-like" evidence="8">
    <location>
        <begin position="8"/>
        <end position="166"/>
    </location>
</feature>
<evidence type="ECO:0000256" key="2">
    <source>
        <dbReference type="ARBA" id="ARBA00022676"/>
    </source>
</evidence>
<evidence type="ECO:0000256" key="1">
    <source>
        <dbReference type="ARBA" id="ARBA00004141"/>
    </source>
</evidence>
<name>A0A1F7HDZ4_9BACT</name>
<dbReference type="CDD" id="cd04187">
    <property type="entry name" value="DPM1_like_bac"/>
    <property type="match status" value="1"/>
</dbReference>
<dbReference type="Proteomes" id="UP000177027">
    <property type="component" value="Unassembled WGS sequence"/>
</dbReference>
<evidence type="ECO:0000256" key="3">
    <source>
        <dbReference type="ARBA" id="ARBA00022679"/>
    </source>
</evidence>
<sequence>MKSKFLLSVIIPVFNEEENIEPLLNALLPIVGSYDYELLFIDDGSSDNTVSEIRSLALKNTKIKLVSFLRNFSHQTALTCGYMYAKGDCVITIDADLQDPPELIHDMIKKWQQGSKVVYAQRESRDESFFKTSSANIFYKLINLLSNTPIPMNVGDYRLIDREVVELLKNMPERARFLRGMVAWGGFSSTYIPFARKKRIKGETHYPFSKMFAFALNGIVSFSTKPLRFATYLGMLTSIIGFLGIGYAVYRRLFLPEAFWVPGWTATFVSIMFFGGVQLLTIGIIGEYIGKIYAEVQGRPQYIIKDKVNIV</sequence>
<keyword evidence="6 7" id="KW-0472">Membrane</keyword>